<proteinExistence type="predicted"/>
<feature type="region of interest" description="Disordered" evidence="1">
    <location>
        <begin position="595"/>
        <end position="614"/>
    </location>
</feature>
<evidence type="ECO:0008006" key="3">
    <source>
        <dbReference type="Google" id="ProtNLM"/>
    </source>
</evidence>
<evidence type="ECO:0000256" key="1">
    <source>
        <dbReference type="SAM" id="MobiDB-lite"/>
    </source>
</evidence>
<protein>
    <recommendedName>
        <fullName evidence="3">Protein phosphatase</fullName>
    </recommendedName>
</protein>
<sequence length="738" mass="78444">MSDKDVIEPAGIPMFTGNLEQLGKDAAALAKQAGEFRDGGSNVHQEFQGLSACYQAPEAEQLFATTLPVKTKADDFADDLEKAAAALTEYEGVVRPLVAKLQSLRTEAFAFTDSIAGDDHWRRDQKKIDHNTRLMHDVGATVAAFTDAERACHDKITALVGGSTLTVDDGSHKPGMYGYSADALTHAEETPWGGYAEREYTGLAWAWHQVKSFVWDGFIVDGIWGTIKGLGTLVGTDGWDKAGQAWTGLAKLATGLAISSTPFWMTPDKDMPSWLRDSRTAMKETGKALVAWDEWGKNPARAAGGVTFNVLTTVFTGGAGSAAKGGAVAKVLSVTGKVAKIVDPMTYVAKAGTFGIIKVGDLFTGLKNVTSGAYTNVLAGGGRFNLDGTYAKNPDVPVVKGNYIEWPGGSRLNLDNGKVYKPDGTISPAKVELSADDITRLKSSLPHVGETVPTGVKERVLVGAGDRTEHGATAHAAAGGPAAHDGGAAAHTTPSTAGHAASHSPHSDSGSGTGSHTPPDSGGSHTPSGSGGGHGSDTTGDHSEPHSPDHGTGSPNESGTAPGERANEPVPELTPEERAGHWGHLDEVEKRAPEEFDHLKHDPDHRGKITNDSMDEARVGLDLREQGRLPADIRRPEVADQGEFYSETTGKYYDIKGIHSFWPPFNNVRNPALLARPFPGAYNPAKHAQTWVETFTEQIDDMHRVVIIDIRNADQAAIDSIKGIVESHGWGENVIWYP</sequence>
<organism evidence="2">
    <name type="scientific">Streptomyces sp. NBC_00003</name>
    <dbReference type="NCBI Taxonomy" id="2903608"/>
    <lineage>
        <taxon>Bacteria</taxon>
        <taxon>Bacillati</taxon>
        <taxon>Actinomycetota</taxon>
        <taxon>Actinomycetes</taxon>
        <taxon>Kitasatosporales</taxon>
        <taxon>Streptomycetaceae</taxon>
        <taxon>Streptomyces</taxon>
    </lineage>
</organism>
<feature type="compositionally biased region" description="Basic and acidic residues" evidence="1">
    <location>
        <begin position="539"/>
        <end position="549"/>
    </location>
</feature>
<feature type="region of interest" description="Disordered" evidence="1">
    <location>
        <begin position="475"/>
        <end position="580"/>
    </location>
</feature>
<accession>A0AAU2V259</accession>
<gene>
    <name evidence="2" type="ORF">OG549_12720</name>
</gene>
<evidence type="ECO:0000313" key="2">
    <source>
        <dbReference type="EMBL" id="WTW61445.1"/>
    </source>
</evidence>
<feature type="compositionally biased region" description="Low complexity" evidence="1">
    <location>
        <begin position="475"/>
        <end position="528"/>
    </location>
</feature>
<name>A0AAU2V259_9ACTN</name>
<dbReference type="EMBL" id="CP108318">
    <property type="protein sequence ID" value="WTW61445.1"/>
    <property type="molecule type" value="Genomic_DNA"/>
</dbReference>
<dbReference type="AlphaFoldDB" id="A0AAU2V259"/>
<reference evidence="2" key="1">
    <citation type="submission" date="2022-10" db="EMBL/GenBank/DDBJ databases">
        <title>The complete genomes of actinobacterial strains from the NBC collection.</title>
        <authorList>
            <person name="Joergensen T.S."/>
            <person name="Alvarez Arevalo M."/>
            <person name="Sterndorff E.B."/>
            <person name="Faurdal D."/>
            <person name="Vuksanovic O."/>
            <person name="Mourched A.-S."/>
            <person name="Charusanti P."/>
            <person name="Shaw S."/>
            <person name="Blin K."/>
            <person name="Weber T."/>
        </authorList>
    </citation>
    <scope>NUCLEOTIDE SEQUENCE</scope>
    <source>
        <strain evidence="2">NBC_00003</strain>
    </source>
</reference>